<dbReference type="InterPro" id="IPR000073">
    <property type="entry name" value="AB_hydrolase_1"/>
</dbReference>
<dbReference type="STRING" id="1300347.I601_1900"/>
<dbReference type="RefSeq" id="WP_068108635.1">
    <property type="nucleotide sequence ID" value="NZ_CP015079.1"/>
</dbReference>
<evidence type="ECO:0000313" key="2">
    <source>
        <dbReference type="EMBL" id="ANH38330.1"/>
    </source>
</evidence>
<protein>
    <submittedName>
        <fullName evidence="2">Alpha/beta hydrolase family protein</fullName>
    </submittedName>
</protein>
<keyword evidence="2" id="KW-0378">Hydrolase</keyword>
<evidence type="ECO:0000313" key="3">
    <source>
        <dbReference type="Proteomes" id="UP000077868"/>
    </source>
</evidence>
<dbReference type="AlphaFoldDB" id="A0A1A9GKX2"/>
<dbReference type="KEGG" id="ndk:I601_1900"/>
<reference evidence="2 3" key="1">
    <citation type="submission" date="2016-03" db="EMBL/GenBank/DDBJ databases">
        <title>Complete genome sequence of a soil Actinobacterium, Nocardioides dokdonensis FR1436.</title>
        <authorList>
            <person name="Kwon S.-K."/>
            <person name="Kim K."/>
            <person name="Kim J.F."/>
        </authorList>
    </citation>
    <scope>NUCLEOTIDE SEQUENCE [LARGE SCALE GENOMIC DNA]</scope>
    <source>
        <strain evidence="2 3">FR1436</strain>
    </source>
</reference>
<name>A0A1A9GKX2_9ACTN</name>
<dbReference type="PATRIC" id="fig|1300347.3.peg.1901"/>
<organism evidence="2 3">
    <name type="scientific">Nocardioides dokdonensis FR1436</name>
    <dbReference type="NCBI Taxonomy" id="1300347"/>
    <lineage>
        <taxon>Bacteria</taxon>
        <taxon>Bacillati</taxon>
        <taxon>Actinomycetota</taxon>
        <taxon>Actinomycetes</taxon>
        <taxon>Propionibacteriales</taxon>
        <taxon>Nocardioidaceae</taxon>
        <taxon>Nocardioides</taxon>
    </lineage>
</organism>
<evidence type="ECO:0000259" key="1">
    <source>
        <dbReference type="Pfam" id="PF00561"/>
    </source>
</evidence>
<feature type="domain" description="AB hydrolase-1" evidence="1">
    <location>
        <begin position="69"/>
        <end position="131"/>
    </location>
</feature>
<proteinExistence type="predicted"/>
<dbReference type="OrthoDB" id="3366509at2"/>
<dbReference type="SUPFAM" id="SSF53474">
    <property type="entry name" value="alpha/beta-Hydrolases"/>
    <property type="match status" value="1"/>
</dbReference>
<dbReference type="InterPro" id="IPR029058">
    <property type="entry name" value="AB_hydrolase_fold"/>
</dbReference>
<dbReference type="Pfam" id="PF00561">
    <property type="entry name" value="Abhydrolase_1"/>
    <property type="match status" value="1"/>
</dbReference>
<dbReference type="Proteomes" id="UP000077868">
    <property type="component" value="Chromosome"/>
</dbReference>
<sequence length="226" mass="24158">MDLAPRLIDTLTPADPQGVVLVLHGGADRQDSPGVSPTQLSVLRMIPVAKAVARAGRGRLAVHRLLNTRRGWDTHHTPVDDVEWALEQVREQYGDRPVGLVGHSLGGRAALLAGGLDPVRSVVALNPWVYPTDGGAMPGRRVLVVHGMRDRIAPPGRAETVARRVARSTDVGFIRIPDGKHAMLRHGRSFDSYAAQFSAAALLGPDDVEVSEPVAAVLAGEPWVTV</sequence>
<gene>
    <name evidence="2" type="ORF">I601_1900</name>
</gene>
<keyword evidence="3" id="KW-1185">Reference proteome</keyword>
<accession>A0A1A9GKX2</accession>
<dbReference type="Gene3D" id="3.40.50.1820">
    <property type="entry name" value="alpha/beta hydrolase"/>
    <property type="match status" value="2"/>
</dbReference>
<dbReference type="EMBL" id="CP015079">
    <property type="protein sequence ID" value="ANH38330.1"/>
    <property type="molecule type" value="Genomic_DNA"/>
</dbReference>
<dbReference type="GO" id="GO:0016787">
    <property type="term" value="F:hydrolase activity"/>
    <property type="evidence" value="ECO:0007669"/>
    <property type="project" value="UniProtKB-KW"/>
</dbReference>